<dbReference type="EMBL" id="GBRH01260457">
    <property type="protein sequence ID" value="JAD37438.1"/>
    <property type="molecule type" value="Transcribed_RNA"/>
</dbReference>
<reference evidence="1" key="2">
    <citation type="journal article" date="2015" name="Data Brief">
        <title>Shoot transcriptome of the giant reed, Arundo donax.</title>
        <authorList>
            <person name="Barrero R.A."/>
            <person name="Guerrero F.D."/>
            <person name="Moolhuijzen P."/>
            <person name="Goolsby J.A."/>
            <person name="Tidwell J."/>
            <person name="Bellgard S.E."/>
            <person name="Bellgard M.I."/>
        </authorList>
    </citation>
    <scope>NUCLEOTIDE SEQUENCE</scope>
    <source>
        <tissue evidence="1">Shoot tissue taken approximately 20 cm above the soil surface</tissue>
    </source>
</reference>
<protein>
    <submittedName>
        <fullName evidence="1">Uncharacterized protein</fullName>
    </submittedName>
</protein>
<organism evidence="1">
    <name type="scientific">Arundo donax</name>
    <name type="common">Giant reed</name>
    <name type="synonym">Donax arundinaceus</name>
    <dbReference type="NCBI Taxonomy" id="35708"/>
    <lineage>
        <taxon>Eukaryota</taxon>
        <taxon>Viridiplantae</taxon>
        <taxon>Streptophyta</taxon>
        <taxon>Embryophyta</taxon>
        <taxon>Tracheophyta</taxon>
        <taxon>Spermatophyta</taxon>
        <taxon>Magnoliopsida</taxon>
        <taxon>Liliopsida</taxon>
        <taxon>Poales</taxon>
        <taxon>Poaceae</taxon>
        <taxon>PACMAD clade</taxon>
        <taxon>Arundinoideae</taxon>
        <taxon>Arundineae</taxon>
        <taxon>Arundo</taxon>
    </lineage>
</organism>
<reference evidence="1" key="1">
    <citation type="submission" date="2014-09" db="EMBL/GenBank/DDBJ databases">
        <authorList>
            <person name="Magalhaes I.L.F."/>
            <person name="Oliveira U."/>
            <person name="Santos F.R."/>
            <person name="Vidigal T.H.D.A."/>
            <person name="Brescovit A.D."/>
            <person name="Santos A.J."/>
        </authorList>
    </citation>
    <scope>NUCLEOTIDE SEQUENCE</scope>
    <source>
        <tissue evidence="1">Shoot tissue taken approximately 20 cm above the soil surface</tissue>
    </source>
</reference>
<sequence length="42" mass="4720">MNLQSSGVSVDFNVNPLTSLCTNKHSMFGSFRQLSKEWGKLM</sequence>
<accession>A0A0A8ZIA4</accession>
<dbReference type="AlphaFoldDB" id="A0A0A8ZIA4"/>
<evidence type="ECO:0000313" key="1">
    <source>
        <dbReference type="EMBL" id="JAD37438.1"/>
    </source>
</evidence>
<name>A0A0A8ZIA4_ARUDO</name>
<proteinExistence type="predicted"/>